<evidence type="ECO:0000259" key="9">
    <source>
        <dbReference type="Pfam" id="PF01529"/>
    </source>
</evidence>
<feature type="domain" description="Palmitoyltransferase DHHC" evidence="9">
    <location>
        <begin position="157"/>
        <end position="280"/>
    </location>
</feature>
<gene>
    <name evidence="10" type="ORF">TVAG_059570</name>
</gene>
<protein>
    <recommendedName>
        <fullName evidence="7">Palmitoyltransferase</fullName>
        <ecNumber evidence="7">2.3.1.225</ecNumber>
    </recommendedName>
</protein>
<keyword evidence="4 7" id="KW-1133">Transmembrane helix</keyword>
<dbReference type="FunCoup" id="A2FB09">
    <property type="interactions" value="255"/>
</dbReference>
<comment type="similarity">
    <text evidence="7">Belongs to the DHHC palmitoyltransferase family.</text>
</comment>
<comment type="subcellular location">
    <subcellularLocation>
        <location evidence="1">Membrane</location>
        <topology evidence="1">Multi-pass membrane protein</topology>
    </subcellularLocation>
</comment>
<dbReference type="GO" id="GO:0019706">
    <property type="term" value="F:protein-cysteine S-palmitoyltransferase activity"/>
    <property type="evidence" value="ECO:0000318"/>
    <property type="project" value="GO_Central"/>
</dbReference>
<evidence type="ECO:0000256" key="8">
    <source>
        <dbReference type="SAM" id="MobiDB-lite"/>
    </source>
</evidence>
<dbReference type="GO" id="GO:0006612">
    <property type="term" value="P:protein targeting to membrane"/>
    <property type="evidence" value="ECO:0000318"/>
    <property type="project" value="GO_Central"/>
</dbReference>
<dbReference type="STRING" id="5722.A2FB09"/>
<comment type="domain">
    <text evidence="7">The DHHC domain is required for palmitoyltransferase activity.</text>
</comment>
<dbReference type="PANTHER" id="PTHR22883">
    <property type="entry name" value="ZINC FINGER DHHC DOMAIN CONTAINING PROTEIN"/>
    <property type="match status" value="1"/>
</dbReference>
<feature type="transmembrane region" description="Helical" evidence="7">
    <location>
        <begin position="63"/>
        <end position="88"/>
    </location>
</feature>
<evidence type="ECO:0000313" key="10">
    <source>
        <dbReference type="EMBL" id="EAX97892.1"/>
    </source>
</evidence>
<dbReference type="InterPro" id="IPR001594">
    <property type="entry name" value="Palmitoyltrfase_DHHC"/>
</dbReference>
<dbReference type="GO" id="GO:0005783">
    <property type="term" value="C:endoplasmic reticulum"/>
    <property type="evidence" value="ECO:0000318"/>
    <property type="project" value="GO_Central"/>
</dbReference>
<evidence type="ECO:0000256" key="1">
    <source>
        <dbReference type="ARBA" id="ARBA00004141"/>
    </source>
</evidence>
<proteinExistence type="inferred from homology"/>
<feature type="region of interest" description="Disordered" evidence="8">
    <location>
        <begin position="1"/>
        <end position="35"/>
    </location>
</feature>
<dbReference type="VEuPathDB" id="TrichDB:TVAG_059570"/>
<feature type="transmembrane region" description="Helical" evidence="7">
    <location>
        <begin position="94"/>
        <end position="115"/>
    </location>
</feature>
<comment type="catalytic activity">
    <reaction evidence="7">
        <text>L-cysteinyl-[protein] + hexadecanoyl-CoA = S-hexadecanoyl-L-cysteinyl-[protein] + CoA</text>
        <dbReference type="Rhea" id="RHEA:36683"/>
        <dbReference type="Rhea" id="RHEA-COMP:10131"/>
        <dbReference type="Rhea" id="RHEA-COMP:11032"/>
        <dbReference type="ChEBI" id="CHEBI:29950"/>
        <dbReference type="ChEBI" id="CHEBI:57287"/>
        <dbReference type="ChEBI" id="CHEBI:57379"/>
        <dbReference type="ChEBI" id="CHEBI:74151"/>
        <dbReference type="EC" id="2.3.1.225"/>
    </reaction>
</comment>
<dbReference type="InParanoid" id="A2FB09"/>
<keyword evidence="11" id="KW-1185">Reference proteome</keyword>
<keyword evidence="5 7" id="KW-0472">Membrane</keyword>
<reference evidence="10" key="2">
    <citation type="journal article" date="2007" name="Science">
        <title>Draft genome sequence of the sexually transmitted pathogen Trichomonas vaginalis.</title>
        <authorList>
            <person name="Carlton J.M."/>
            <person name="Hirt R.P."/>
            <person name="Silva J.C."/>
            <person name="Delcher A.L."/>
            <person name="Schatz M."/>
            <person name="Zhao Q."/>
            <person name="Wortman J.R."/>
            <person name="Bidwell S.L."/>
            <person name="Alsmark U.C.M."/>
            <person name="Besteiro S."/>
            <person name="Sicheritz-Ponten T."/>
            <person name="Noel C.J."/>
            <person name="Dacks J.B."/>
            <person name="Foster P.G."/>
            <person name="Simillion C."/>
            <person name="Van de Peer Y."/>
            <person name="Miranda-Saavedra D."/>
            <person name="Barton G.J."/>
            <person name="Westrop G.D."/>
            <person name="Mueller S."/>
            <person name="Dessi D."/>
            <person name="Fiori P.L."/>
            <person name="Ren Q."/>
            <person name="Paulsen I."/>
            <person name="Zhang H."/>
            <person name="Bastida-Corcuera F.D."/>
            <person name="Simoes-Barbosa A."/>
            <person name="Brown M.T."/>
            <person name="Hayes R.D."/>
            <person name="Mukherjee M."/>
            <person name="Okumura C.Y."/>
            <person name="Schneider R."/>
            <person name="Smith A.J."/>
            <person name="Vanacova S."/>
            <person name="Villalvazo M."/>
            <person name="Haas B.J."/>
            <person name="Pertea M."/>
            <person name="Feldblyum T.V."/>
            <person name="Utterback T.R."/>
            <person name="Shu C.L."/>
            <person name="Osoegawa K."/>
            <person name="de Jong P.J."/>
            <person name="Hrdy I."/>
            <person name="Horvathova L."/>
            <person name="Zubacova Z."/>
            <person name="Dolezal P."/>
            <person name="Malik S.B."/>
            <person name="Logsdon J.M. Jr."/>
            <person name="Henze K."/>
            <person name="Gupta A."/>
            <person name="Wang C.C."/>
            <person name="Dunne R.L."/>
            <person name="Upcroft J.A."/>
            <person name="Upcroft P."/>
            <person name="White O."/>
            <person name="Salzberg S.L."/>
            <person name="Tang P."/>
            <person name="Chiu C.-H."/>
            <person name="Lee Y.-S."/>
            <person name="Embley T.M."/>
            <person name="Coombs G.H."/>
            <person name="Mottram J.C."/>
            <person name="Tachezy J."/>
            <person name="Fraser-Liggett C.M."/>
            <person name="Johnson P.J."/>
        </authorList>
    </citation>
    <scope>NUCLEOTIDE SEQUENCE [LARGE SCALE GENOMIC DNA]</scope>
    <source>
        <strain evidence="10">G3</strain>
    </source>
</reference>
<accession>A2FB09</accession>
<feature type="transmembrane region" description="Helical" evidence="7">
    <location>
        <begin position="206"/>
        <end position="232"/>
    </location>
</feature>
<keyword evidence="3 7" id="KW-0812">Transmembrane</keyword>
<keyword evidence="2 7" id="KW-0808">Transferase</keyword>
<evidence type="ECO:0000256" key="3">
    <source>
        <dbReference type="ARBA" id="ARBA00022692"/>
    </source>
</evidence>
<evidence type="ECO:0000313" key="11">
    <source>
        <dbReference type="Proteomes" id="UP000001542"/>
    </source>
</evidence>
<evidence type="ECO:0000256" key="6">
    <source>
        <dbReference type="ARBA" id="ARBA00023315"/>
    </source>
</evidence>
<dbReference type="EC" id="2.3.1.225" evidence="7"/>
<name>A2FB09_TRIV3</name>
<evidence type="ECO:0000256" key="4">
    <source>
        <dbReference type="ARBA" id="ARBA00022989"/>
    </source>
</evidence>
<evidence type="ECO:0000256" key="2">
    <source>
        <dbReference type="ARBA" id="ARBA00022679"/>
    </source>
</evidence>
<dbReference type="Pfam" id="PF01529">
    <property type="entry name" value="DHHC"/>
    <property type="match status" value="1"/>
</dbReference>
<evidence type="ECO:0000256" key="5">
    <source>
        <dbReference type="ARBA" id="ARBA00023136"/>
    </source>
</evidence>
<dbReference type="InterPro" id="IPR039859">
    <property type="entry name" value="PFA4/ZDH16/20/ERF2-like"/>
</dbReference>
<dbReference type="GO" id="GO:0016020">
    <property type="term" value="C:membrane"/>
    <property type="evidence" value="ECO:0007669"/>
    <property type="project" value="UniProtKB-SubCell"/>
</dbReference>
<dbReference type="PANTHER" id="PTHR22883:SF147">
    <property type="entry name" value="PALMITOYLTRANSFERASE"/>
    <property type="match status" value="1"/>
</dbReference>
<evidence type="ECO:0000256" key="7">
    <source>
        <dbReference type="RuleBase" id="RU079119"/>
    </source>
</evidence>
<dbReference type="GO" id="GO:0005794">
    <property type="term" value="C:Golgi apparatus"/>
    <property type="evidence" value="ECO:0000318"/>
    <property type="project" value="GO_Central"/>
</dbReference>
<dbReference type="AlphaFoldDB" id="A2FB09"/>
<dbReference type="RefSeq" id="XP_001310822.1">
    <property type="nucleotide sequence ID" value="XM_001310821.1"/>
</dbReference>
<keyword evidence="6 7" id="KW-0012">Acyltransferase</keyword>
<sequence>MSDDQIPDQNLQQQETKPSEIAPTDPENPPQEENIEEFPGYSDFKKCCCCTKMSNGALFCGHWYCAPGMPIFVVTQALANLGILYWIPFFNLQIYGKIFIPIITVFGIMFIFCYLKTIYDGPGYIPFYYYWAIHDKLPPNNEILVDTLEDSYYGVITNDTQYKRAHDNPTPGRCIVSKLAKRFVIRPDHFCGWVGSWIGKRNHKMFFCFNFWGSIYLSLSAMAHLAGTVIILLDGMNYRVFVEFVFVIFALMYAAMTMQFAYSVWNNAKKNITSWEEWNNIKYGFEQETESDNIADLFGPDHRWWKVILPINPWKNMSNADLIKDYPTYQQIKSNQALLHTD</sequence>
<organism evidence="10 11">
    <name type="scientific">Trichomonas vaginalis (strain ATCC PRA-98 / G3)</name>
    <dbReference type="NCBI Taxonomy" id="412133"/>
    <lineage>
        <taxon>Eukaryota</taxon>
        <taxon>Metamonada</taxon>
        <taxon>Parabasalia</taxon>
        <taxon>Trichomonadida</taxon>
        <taxon>Trichomonadidae</taxon>
        <taxon>Trichomonas</taxon>
    </lineage>
</organism>
<dbReference type="PROSITE" id="PS50216">
    <property type="entry name" value="DHHC"/>
    <property type="match status" value="1"/>
</dbReference>
<dbReference type="EMBL" id="DS113696">
    <property type="protein sequence ID" value="EAX97892.1"/>
    <property type="molecule type" value="Genomic_DNA"/>
</dbReference>
<dbReference type="VEuPathDB" id="TrichDB:TVAGG3_0710210"/>
<dbReference type="Proteomes" id="UP000001542">
    <property type="component" value="Unassembled WGS sequence"/>
</dbReference>
<feature type="transmembrane region" description="Helical" evidence="7">
    <location>
        <begin position="244"/>
        <end position="265"/>
    </location>
</feature>
<reference evidence="10" key="1">
    <citation type="submission" date="2006-10" db="EMBL/GenBank/DDBJ databases">
        <authorList>
            <person name="Amadeo P."/>
            <person name="Zhao Q."/>
            <person name="Wortman J."/>
            <person name="Fraser-Liggett C."/>
            <person name="Carlton J."/>
        </authorList>
    </citation>
    <scope>NUCLEOTIDE SEQUENCE</scope>
    <source>
        <strain evidence="10">G3</strain>
    </source>
</reference>
<dbReference type="KEGG" id="tva:4755684"/>
<feature type="compositionally biased region" description="Polar residues" evidence="8">
    <location>
        <begin position="7"/>
        <end position="16"/>
    </location>
</feature>